<evidence type="ECO:0000256" key="1">
    <source>
        <dbReference type="SAM" id="SignalP"/>
    </source>
</evidence>
<proteinExistence type="predicted"/>
<accession>A0A6J8EAZ1</accession>
<dbReference type="OrthoDB" id="6116858at2759"/>
<dbReference type="Proteomes" id="UP000507470">
    <property type="component" value="Unassembled WGS sequence"/>
</dbReference>
<gene>
    <name evidence="2" type="ORF">MCOR_50306</name>
</gene>
<keyword evidence="3" id="KW-1185">Reference proteome</keyword>
<keyword evidence="1" id="KW-0732">Signal</keyword>
<sequence length="353" mass="38386">MKREIIFALVCIFIAAVNGRCDRNVISACFTSWGQSGNNQTQCAAYENIKKCIAPHKDVCAGDPTLSVIASLEQMCNGVVPNIPNVCAVDACAMSMQQYQQKTSGEPIEATPELCAAVTKYKTCVEEGKSQCPDSQSVTNAEMMIKSYESLCGGCAAPKLMTCVQMLGNLVTEDFEGYLSYQKIDTVCPKYKSFKDCVSPIKTKCDAIDTAQARQISKGIEAAVSLTDLMCDAEFKPGFLKHGMECFDKTSFKNATRDKCASMMAPKPEPESSFPSPESKAQECQRYLSMHECIVQQVYAVCSAEAGEFVRKVEGRSKNSILGFLGCPTSGSVRLVAQSSASLVFLLAAFFMY</sequence>
<dbReference type="EMBL" id="CACVKT020008819">
    <property type="protein sequence ID" value="CAC5417824.1"/>
    <property type="molecule type" value="Genomic_DNA"/>
</dbReference>
<reference evidence="2 3" key="1">
    <citation type="submission" date="2020-06" db="EMBL/GenBank/DDBJ databases">
        <authorList>
            <person name="Li R."/>
            <person name="Bekaert M."/>
        </authorList>
    </citation>
    <scope>NUCLEOTIDE SEQUENCE [LARGE SCALE GENOMIC DNA]</scope>
    <source>
        <strain evidence="3">wild</strain>
    </source>
</reference>
<organism evidence="2 3">
    <name type="scientific">Mytilus coruscus</name>
    <name type="common">Sea mussel</name>
    <dbReference type="NCBI Taxonomy" id="42192"/>
    <lineage>
        <taxon>Eukaryota</taxon>
        <taxon>Metazoa</taxon>
        <taxon>Spiralia</taxon>
        <taxon>Lophotrochozoa</taxon>
        <taxon>Mollusca</taxon>
        <taxon>Bivalvia</taxon>
        <taxon>Autobranchia</taxon>
        <taxon>Pteriomorphia</taxon>
        <taxon>Mytilida</taxon>
        <taxon>Mytiloidea</taxon>
        <taxon>Mytilidae</taxon>
        <taxon>Mytilinae</taxon>
        <taxon>Mytilus</taxon>
    </lineage>
</organism>
<feature type="signal peptide" evidence="1">
    <location>
        <begin position="1"/>
        <end position="19"/>
    </location>
</feature>
<protein>
    <submittedName>
        <fullName evidence="2">Uncharacterized protein</fullName>
    </submittedName>
</protein>
<dbReference type="AlphaFoldDB" id="A0A6J8EAZ1"/>
<name>A0A6J8EAZ1_MYTCO</name>
<evidence type="ECO:0000313" key="2">
    <source>
        <dbReference type="EMBL" id="CAC5417824.1"/>
    </source>
</evidence>
<feature type="chain" id="PRO_5026800540" evidence="1">
    <location>
        <begin position="20"/>
        <end position="353"/>
    </location>
</feature>
<evidence type="ECO:0000313" key="3">
    <source>
        <dbReference type="Proteomes" id="UP000507470"/>
    </source>
</evidence>